<dbReference type="OrthoDB" id="3216107at2"/>
<dbReference type="Gene3D" id="3.40.630.30">
    <property type="match status" value="1"/>
</dbReference>
<dbReference type="Proteomes" id="UP000286701">
    <property type="component" value="Unassembled WGS sequence"/>
</dbReference>
<keyword evidence="3" id="KW-1185">Reference proteome</keyword>
<evidence type="ECO:0000259" key="1">
    <source>
        <dbReference type="PROSITE" id="PS51186"/>
    </source>
</evidence>
<evidence type="ECO:0000313" key="2">
    <source>
        <dbReference type="EMBL" id="RWY54311.1"/>
    </source>
</evidence>
<dbReference type="PANTHER" id="PTHR43233:SF1">
    <property type="entry name" value="FAMILY N-ACETYLTRANSFERASE, PUTATIVE (AFU_ORTHOLOGUE AFUA_6G03350)-RELATED"/>
    <property type="match status" value="1"/>
</dbReference>
<dbReference type="EMBL" id="SBIW01000003">
    <property type="protein sequence ID" value="RWY54311.1"/>
    <property type="molecule type" value="Genomic_DNA"/>
</dbReference>
<dbReference type="CDD" id="cd04301">
    <property type="entry name" value="NAT_SF"/>
    <property type="match status" value="1"/>
</dbReference>
<sequence length="150" mass="17077">MAVFMNDAAFLKKGYEISLDKAKLDFEAIYSYLTTTYWAKGMPAEKLKIALENSMCFGLYHNGSQVGLSRVVTDQATFAYLCDVYVLETHRGIGLSKWMMQTILAHPDLQGLRRWSLATADAQGLYSQFGFTRINNPENWMQIHTPYKAD</sequence>
<dbReference type="RefSeq" id="WP_128533746.1">
    <property type="nucleotide sequence ID" value="NZ_SBIW01000003.1"/>
</dbReference>
<dbReference type="PROSITE" id="PS51186">
    <property type="entry name" value="GNAT"/>
    <property type="match status" value="1"/>
</dbReference>
<feature type="domain" description="N-acetyltransferase" evidence="1">
    <location>
        <begin position="17"/>
        <end position="150"/>
    </location>
</feature>
<dbReference type="GO" id="GO:0016747">
    <property type="term" value="F:acyltransferase activity, transferring groups other than amino-acyl groups"/>
    <property type="evidence" value="ECO:0007669"/>
    <property type="project" value="InterPro"/>
</dbReference>
<evidence type="ECO:0000313" key="3">
    <source>
        <dbReference type="Proteomes" id="UP000286701"/>
    </source>
</evidence>
<dbReference type="AlphaFoldDB" id="A0A3S3V2V8"/>
<protein>
    <submittedName>
        <fullName evidence="2">N-acetyltransferase</fullName>
    </submittedName>
</protein>
<gene>
    <name evidence="2" type="ORF">EPL05_09760</name>
</gene>
<dbReference type="PANTHER" id="PTHR43233">
    <property type="entry name" value="FAMILY N-ACETYLTRANSFERASE, PUTATIVE (AFU_ORTHOLOGUE AFUA_6G03350)-RELATED"/>
    <property type="match status" value="1"/>
</dbReference>
<name>A0A3S3V2V8_9SPHI</name>
<dbReference type="InterPro" id="IPR053144">
    <property type="entry name" value="Acetyltransferase_Butenolide"/>
</dbReference>
<organism evidence="2 3">
    <name type="scientific">Mucilaginibacter gilvus</name>
    <dbReference type="NCBI Taxonomy" id="2305909"/>
    <lineage>
        <taxon>Bacteria</taxon>
        <taxon>Pseudomonadati</taxon>
        <taxon>Bacteroidota</taxon>
        <taxon>Sphingobacteriia</taxon>
        <taxon>Sphingobacteriales</taxon>
        <taxon>Sphingobacteriaceae</taxon>
        <taxon>Mucilaginibacter</taxon>
    </lineage>
</organism>
<proteinExistence type="predicted"/>
<keyword evidence="2" id="KW-0808">Transferase</keyword>
<comment type="caution">
    <text evidence="2">The sequence shown here is derived from an EMBL/GenBank/DDBJ whole genome shotgun (WGS) entry which is preliminary data.</text>
</comment>
<dbReference type="InterPro" id="IPR000182">
    <property type="entry name" value="GNAT_dom"/>
</dbReference>
<dbReference type="SUPFAM" id="SSF55729">
    <property type="entry name" value="Acyl-CoA N-acyltransferases (Nat)"/>
    <property type="match status" value="1"/>
</dbReference>
<accession>A0A3S3V2V8</accession>
<dbReference type="InterPro" id="IPR016181">
    <property type="entry name" value="Acyl_CoA_acyltransferase"/>
</dbReference>
<reference evidence="2 3" key="1">
    <citation type="submission" date="2019-01" db="EMBL/GenBank/DDBJ databases">
        <title>Mucilaginibacter antarcticum sp. nov., isolated from antarctic soil.</title>
        <authorList>
            <person name="Yan Y.-Q."/>
            <person name="Du Z.-J."/>
        </authorList>
    </citation>
    <scope>NUCLEOTIDE SEQUENCE [LARGE SCALE GENOMIC DNA]</scope>
    <source>
        <strain evidence="2 3">F01003</strain>
    </source>
</reference>
<dbReference type="Pfam" id="PF13508">
    <property type="entry name" value="Acetyltransf_7"/>
    <property type="match status" value="1"/>
</dbReference>